<dbReference type="PANTHER" id="PTHR11709:SF2">
    <property type="entry name" value="MULTICOPPER OXIDASE LPR1"/>
    <property type="match status" value="1"/>
</dbReference>
<dbReference type="GO" id="GO:0005507">
    <property type="term" value="F:copper ion binding"/>
    <property type="evidence" value="ECO:0007669"/>
    <property type="project" value="InterPro"/>
</dbReference>
<dbReference type="AlphaFoldDB" id="E6SD21"/>
<evidence type="ECO:0000259" key="3">
    <source>
        <dbReference type="Pfam" id="PF00394"/>
    </source>
</evidence>
<dbReference type="eggNOG" id="COG2132">
    <property type="taxonomic scope" value="Bacteria"/>
</dbReference>
<dbReference type="InterPro" id="IPR002355">
    <property type="entry name" value="Cu_oxidase_Cu_BS"/>
</dbReference>
<sequence length="489" mass="52392">MADLSRRTALQVAGLGAVTATVGAVGLWRTAVGQDRQPADSGAQLSEPEVLSSVGGRLDVELVAASGVRLAGRQTQALGYAGTSPGPTLRVSPGDTLRVRLTNRLSAATNLHTHGLHVSPQGQGDNPFRMVAPGESAQYEFAIPHEHPAGTFWYHPHHHGTVADQVFGGLFGALIVAGQRDPDLPERLLTVSDITLDAAGVPAAPSLPEVMTGREGALVLVNGMHRPRISLTAGVVERWRVVNACVSRFLRLQLDGHQLGLLGIDGQALASPTRVETVTLAPGNRADLVVTSSGAGSHALRTLPVSRGGMGMMGGNHTSAEAVLAEVRVDDSSRSPRVVPPQRSWPDRVLPDLRKRAVDRRRRITFTMGMGMGMGMRPQGMTFGFDGREFDPERVDQDPRLGTVEEWTIANATPMDHPFHLHVWPMQIVQGPEAPADGRPDWRDVVIVPANAAVRVRIAFADFGGRTVYHCHLLDHEDRGMMGVVRATG</sequence>
<dbReference type="Pfam" id="PF07731">
    <property type="entry name" value="Cu-oxidase_2"/>
    <property type="match status" value="1"/>
</dbReference>
<keyword evidence="7" id="KW-1185">Reference proteome</keyword>
<dbReference type="PANTHER" id="PTHR11709">
    <property type="entry name" value="MULTI-COPPER OXIDASE"/>
    <property type="match status" value="1"/>
</dbReference>
<dbReference type="InterPro" id="IPR006311">
    <property type="entry name" value="TAT_signal"/>
</dbReference>
<gene>
    <name evidence="6" type="ordered locus">Intca_2099</name>
</gene>
<dbReference type="CDD" id="cd13853">
    <property type="entry name" value="CuRO_1_Tth-MCO_like"/>
    <property type="match status" value="1"/>
</dbReference>
<dbReference type="InterPro" id="IPR001117">
    <property type="entry name" value="Cu-oxidase_2nd"/>
</dbReference>
<dbReference type="InterPro" id="IPR011707">
    <property type="entry name" value="Cu-oxidase-like_N"/>
</dbReference>
<protein>
    <submittedName>
        <fullName evidence="6">Multicopper oxidase type 3</fullName>
    </submittedName>
</protein>
<feature type="domain" description="Plastocyanin-like" evidence="4">
    <location>
        <begin position="379"/>
        <end position="486"/>
    </location>
</feature>
<evidence type="ECO:0000259" key="4">
    <source>
        <dbReference type="Pfam" id="PF07731"/>
    </source>
</evidence>
<dbReference type="Proteomes" id="UP000008914">
    <property type="component" value="Chromosome"/>
</dbReference>
<evidence type="ECO:0000256" key="1">
    <source>
        <dbReference type="ARBA" id="ARBA00022723"/>
    </source>
</evidence>
<evidence type="ECO:0000313" key="7">
    <source>
        <dbReference type="Proteomes" id="UP000008914"/>
    </source>
</evidence>
<dbReference type="Gene3D" id="2.60.40.420">
    <property type="entry name" value="Cupredoxins - blue copper proteins"/>
    <property type="match status" value="3"/>
</dbReference>
<keyword evidence="1" id="KW-0479">Metal-binding</keyword>
<dbReference type="EMBL" id="CP002343">
    <property type="protein sequence ID" value="ADU48609.1"/>
    <property type="molecule type" value="Genomic_DNA"/>
</dbReference>
<accession>E6SD21</accession>
<dbReference type="CDD" id="cd13900">
    <property type="entry name" value="CuRO_3_Tth-MCO_like"/>
    <property type="match status" value="1"/>
</dbReference>
<dbReference type="Pfam" id="PF07732">
    <property type="entry name" value="Cu-oxidase_3"/>
    <property type="match status" value="1"/>
</dbReference>
<keyword evidence="2" id="KW-0560">Oxidoreductase</keyword>
<dbReference type="Pfam" id="PF00394">
    <property type="entry name" value="Cu-oxidase"/>
    <property type="match status" value="1"/>
</dbReference>
<evidence type="ECO:0000256" key="2">
    <source>
        <dbReference type="ARBA" id="ARBA00023002"/>
    </source>
</evidence>
<organism evidence="6 7">
    <name type="scientific">Intrasporangium calvum (strain ATCC 23552 / DSM 43043 / JCM 3097 / NBRC 12989 / NCIMB 10167 / NRRL B-3866 / 7 KIP)</name>
    <dbReference type="NCBI Taxonomy" id="710696"/>
    <lineage>
        <taxon>Bacteria</taxon>
        <taxon>Bacillati</taxon>
        <taxon>Actinomycetota</taxon>
        <taxon>Actinomycetes</taxon>
        <taxon>Micrococcales</taxon>
        <taxon>Intrasporangiaceae</taxon>
        <taxon>Intrasporangium</taxon>
    </lineage>
</organism>
<dbReference type="InterPro" id="IPR008972">
    <property type="entry name" value="Cupredoxin"/>
</dbReference>
<proteinExistence type="predicted"/>
<feature type="domain" description="Plastocyanin-like" evidence="5">
    <location>
        <begin position="70"/>
        <end position="179"/>
    </location>
</feature>
<dbReference type="PROSITE" id="PS51318">
    <property type="entry name" value="TAT"/>
    <property type="match status" value="1"/>
</dbReference>
<dbReference type="InterPro" id="IPR045087">
    <property type="entry name" value="Cu-oxidase_fam"/>
</dbReference>
<dbReference type="KEGG" id="ica:Intca_2099"/>
<dbReference type="InterPro" id="IPR011706">
    <property type="entry name" value="Cu-oxidase_C"/>
</dbReference>
<name>E6SD21_INTC7</name>
<evidence type="ECO:0000259" key="5">
    <source>
        <dbReference type="Pfam" id="PF07732"/>
    </source>
</evidence>
<dbReference type="HOGENOM" id="CLU_009100_2_1_11"/>
<dbReference type="STRING" id="710696.Intca_2099"/>
<reference evidence="6 7" key="1">
    <citation type="journal article" date="2010" name="Stand. Genomic Sci.">
        <title>Complete genome sequence of Intrasporangium calvum type strain (7 KIP).</title>
        <authorList>
            <person name="Del Rio T.G."/>
            <person name="Chertkov O."/>
            <person name="Yasawong M."/>
            <person name="Lucas S."/>
            <person name="Deshpande S."/>
            <person name="Cheng J.F."/>
            <person name="Detter C."/>
            <person name="Tapia R."/>
            <person name="Han C."/>
            <person name="Goodwin L."/>
            <person name="Pitluck S."/>
            <person name="Liolios K."/>
            <person name="Ivanova N."/>
            <person name="Mavromatis K."/>
            <person name="Pati A."/>
            <person name="Chen A."/>
            <person name="Palaniappan K."/>
            <person name="Land M."/>
            <person name="Hauser L."/>
            <person name="Chang Y.J."/>
            <person name="Jeffries C.D."/>
            <person name="Rohde M."/>
            <person name="Pukall R."/>
            <person name="Sikorski J."/>
            <person name="Goker M."/>
            <person name="Woyke T."/>
            <person name="Bristow J."/>
            <person name="Eisen J.A."/>
            <person name="Markowitz V."/>
            <person name="Hugenholtz P."/>
            <person name="Kyrpides N.C."/>
            <person name="Klenk H.P."/>
            <person name="Lapidus A."/>
        </authorList>
    </citation>
    <scope>NUCLEOTIDE SEQUENCE [LARGE SCALE GENOMIC DNA]</scope>
    <source>
        <strain evidence="7">ATCC 23552 / DSM 43043 / JCM 3097 / NBRC 12989 / 7 KIP</strain>
    </source>
</reference>
<evidence type="ECO:0000313" key="6">
    <source>
        <dbReference type="EMBL" id="ADU48609.1"/>
    </source>
</evidence>
<dbReference type="PROSITE" id="PS00080">
    <property type="entry name" value="MULTICOPPER_OXIDASE2"/>
    <property type="match status" value="1"/>
</dbReference>
<feature type="domain" description="Plastocyanin-like" evidence="3">
    <location>
        <begin position="219"/>
        <end position="299"/>
    </location>
</feature>
<dbReference type="SUPFAM" id="SSF49503">
    <property type="entry name" value="Cupredoxins"/>
    <property type="match status" value="3"/>
</dbReference>
<dbReference type="GO" id="GO:0016491">
    <property type="term" value="F:oxidoreductase activity"/>
    <property type="evidence" value="ECO:0007669"/>
    <property type="project" value="UniProtKB-KW"/>
</dbReference>
<dbReference type="OrthoDB" id="345021at2"/>